<protein>
    <submittedName>
        <fullName evidence="2">Baseplate protein</fullName>
    </submittedName>
</protein>
<evidence type="ECO:0000259" key="1">
    <source>
        <dbReference type="Pfam" id="PF21939"/>
    </source>
</evidence>
<proteinExistence type="predicted"/>
<dbReference type="EMBL" id="BK014998">
    <property type="protein sequence ID" value="DAD86380.1"/>
    <property type="molecule type" value="Genomic_DNA"/>
</dbReference>
<sequence>MADDILKNIPLPADLPENWTSQQTVAPTGAEVGMDEQHGYNYLMKQVNNAQKALKVLAAQREEDRAKIKFWVSPDPTSPASLFGGTWERIKDTFILAAGDTYAAGISGGEAEHTLTESEIPAHEHQQNAYVVSSVFTEKTNIPDRGLSYPYENVNVYYSTGTVNGAGNFNGISTGSVGMGSPHNNMPPYVTVYVWKRIA</sequence>
<name>A0A8S5MW01_9CAUD</name>
<reference evidence="2" key="1">
    <citation type="journal article" date="2021" name="Proc. Natl. Acad. Sci. U.S.A.">
        <title>A Catalog of Tens of Thousands of Viruses from Human Metagenomes Reveals Hidden Associations with Chronic Diseases.</title>
        <authorList>
            <person name="Tisza M.J."/>
            <person name="Buck C.B."/>
        </authorList>
    </citation>
    <scope>NUCLEOTIDE SEQUENCE</scope>
    <source>
        <strain evidence="2">CtZpP9</strain>
    </source>
</reference>
<dbReference type="Pfam" id="PF21939">
    <property type="entry name" value="Gp10_C"/>
    <property type="match status" value="1"/>
</dbReference>
<feature type="domain" description="Baseplate structural protein Gp10 C-terminal" evidence="1">
    <location>
        <begin position="77"/>
        <end position="198"/>
    </location>
</feature>
<organism evidence="2">
    <name type="scientific">Siphoviridae sp. ctZpP9</name>
    <dbReference type="NCBI Taxonomy" id="2826386"/>
    <lineage>
        <taxon>Viruses</taxon>
        <taxon>Duplodnaviria</taxon>
        <taxon>Heunggongvirae</taxon>
        <taxon>Uroviricota</taxon>
        <taxon>Caudoviricetes</taxon>
    </lineage>
</organism>
<accession>A0A8S5MW01</accession>
<dbReference type="InterPro" id="IPR053827">
    <property type="entry name" value="Gp10_C"/>
</dbReference>
<evidence type="ECO:0000313" key="2">
    <source>
        <dbReference type="EMBL" id="DAD86380.1"/>
    </source>
</evidence>
<dbReference type="SUPFAM" id="SSF88874">
    <property type="entry name" value="Receptor-binding domain of short tail fibre protein gp12"/>
    <property type="match status" value="1"/>
</dbReference>